<dbReference type="InterPro" id="IPR009057">
    <property type="entry name" value="Homeodomain-like_sf"/>
</dbReference>
<evidence type="ECO:0000313" key="3">
    <source>
        <dbReference type="Proteomes" id="UP000429232"/>
    </source>
</evidence>
<name>A0A6I4HXP9_9SPHI</name>
<dbReference type="RefSeq" id="WP_157524556.1">
    <property type="nucleotide sequence ID" value="NZ_CP066775.1"/>
</dbReference>
<dbReference type="KEGG" id="mgik:GO620_014890"/>
<dbReference type="SUPFAM" id="SSF46689">
    <property type="entry name" value="Homeodomain-like"/>
    <property type="match status" value="1"/>
</dbReference>
<dbReference type="PROSITE" id="PS50977">
    <property type="entry name" value="HTH_TETR_2"/>
    <property type="match status" value="1"/>
</dbReference>
<dbReference type="InterPro" id="IPR023772">
    <property type="entry name" value="DNA-bd_HTH_TetR-type_CS"/>
</dbReference>
<evidence type="ECO:0000256" key="1">
    <source>
        <dbReference type="ARBA" id="ARBA00023125"/>
    </source>
</evidence>
<dbReference type="PANTHER" id="PTHR30328:SF54">
    <property type="entry name" value="HTH-TYPE TRANSCRIPTIONAL REPRESSOR SCO4008"/>
    <property type="match status" value="1"/>
</dbReference>
<evidence type="ECO:0000313" key="2">
    <source>
        <dbReference type="EMBL" id="QQL49441.1"/>
    </source>
</evidence>
<dbReference type="Pfam" id="PF17938">
    <property type="entry name" value="TetR_C_29"/>
    <property type="match status" value="1"/>
</dbReference>
<dbReference type="Gene3D" id="1.10.357.10">
    <property type="entry name" value="Tetracycline Repressor, domain 2"/>
    <property type="match status" value="1"/>
</dbReference>
<dbReference type="GO" id="GO:0003677">
    <property type="term" value="F:DNA binding"/>
    <property type="evidence" value="ECO:0007669"/>
    <property type="project" value="UniProtKB-UniRule"/>
</dbReference>
<dbReference type="PRINTS" id="PR00455">
    <property type="entry name" value="HTHTETR"/>
</dbReference>
<proteinExistence type="predicted"/>
<keyword evidence="3" id="KW-1185">Reference proteome</keyword>
<dbReference type="SUPFAM" id="SSF48498">
    <property type="entry name" value="Tetracyclin repressor-like, C-terminal domain"/>
    <property type="match status" value="1"/>
</dbReference>
<accession>A0A6I4HXP9</accession>
<organism evidence="2 3">
    <name type="scientific">Mucilaginibacter ginkgonis</name>
    <dbReference type="NCBI Taxonomy" id="2682091"/>
    <lineage>
        <taxon>Bacteria</taxon>
        <taxon>Pseudomonadati</taxon>
        <taxon>Bacteroidota</taxon>
        <taxon>Sphingobacteriia</taxon>
        <taxon>Sphingobacteriales</taxon>
        <taxon>Sphingobacteriaceae</taxon>
        <taxon>Mucilaginibacter</taxon>
    </lineage>
</organism>
<dbReference type="InterPro" id="IPR036271">
    <property type="entry name" value="Tet_transcr_reg_TetR-rel_C_sf"/>
</dbReference>
<reference evidence="2 3" key="1">
    <citation type="submission" date="2020-12" db="EMBL/GenBank/DDBJ databases">
        <title>HMF7856_wgs.fasta genome submission.</title>
        <authorList>
            <person name="Kang H."/>
            <person name="Kim H."/>
            <person name="Joh K."/>
        </authorList>
    </citation>
    <scope>NUCLEOTIDE SEQUENCE [LARGE SCALE GENOMIC DNA]</scope>
    <source>
        <strain evidence="2 3">HMF7856</strain>
    </source>
</reference>
<dbReference type="InterPro" id="IPR050109">
    <property type="entry name" value="HTH-type_TetR-like_transc_reg"/>
</dbReference>
<dbReference type="InterPro" id="IPR001647">
    <property type="entry name" value="HTH_TetR"/>
</dbReference>
<dbReference type="PANTHER" id="PTHR30328">
    <property type="entry name" value="TRANSCRIPTIONAL REPRESSOR"/>
    <property type="match status" value="1"/>
</dbReference>
<protein>
    <submittedName>
        <fullName evidence="2">TetR/AcrR family transcriptional regulator</fullName>
    </submittedName>
</protein>
<dbReference type="EMBL" id="CP066775">
    <property type="protein sequence ID" value="QQL49441.1"/>
    <property type="molecule type" value="Genomic_DNA"/>
</dbReference>
<dbReference type="Proteomes" id="UP000429232">
    <property type="component" value="Chromosome"/>
</dbReference>
<sequence>MLKTEKEKTDKKDLILDAAERIISEVGYDGASTRMISAEAGVNMAMLNYYFGSKEGLFLAIFERRLKSHEAMWKEINGDGEKTPWQKMEKYIDTWVDRIFTNNCFQRLIYQEISMRRRGELTDQINTLLLRNVTSFQEMLNDGIKDGYFKPDVDVQFVMATIYGIKNYIMNTPYISSMMFGYDLQNQENLDQQFKPRIKQYLRKLLKPYLVKADDHSN</sequence>
<keyword evidence="1" id="KW-0238">DNA-binding</keyword>
<dbReference type="Pfam" id="PF00440">
    <property type="entry name" value="TetR_N"/>
    <property type="match status" value="1"/>
</dbReference>
<dbReference type="AlphaFoldDB" id="A0A6I4HXP9"/>
<dbReference type="PROSITE" id="PS01081">
    <property type="entry name" value="HTH_TETR_1"/>
    <property type="match status" value="1"/>
</dbReference>
<dbReference type="InterPro" id="IPR041474">
    <property type="entry name" value="NicS_C"/>
</dbReference>
<gene>
    <name evidence="2" type="ORF">GO620_014890</name>
</gene>